<dbReference type="InterPro" id="IPR002104">
    <property type="entry name" value="Integrase_catalytic"/>
</dbReference>
<dbReference type="InterPro" id="IPR011010">
    <property type="entry name" value="DNA_brk_join_enz"/>
</dbReference>
<dbReference type="Gene3D" id="1.10.150.130">
    <property type="match status" value="1"/>
</dbReference>
<dbReference type="SUPFAM" id="SSF56349">
    <property type="entry name" value="DNA breaking-rejoining enzymes"/>
    <property type="match status" value="1"/>
</dbReference>
<feature type="domain" description="Tyr recombinase" evidence="4">
    <location>
        <begin position="132"/>
        <end position="315"/>
    </location>
</feature>
<evidence type="ECO:0000256" key="3">
    <source>
        <dbReference type="ARBA" id="ARBA00023172"/>
    </source>
</evidence>
<protein>
    <submittedName>
        <fullName evidence="5">Integrase/recombinase XerD</fullName>
    </submittedName>
</protein>
<dbReference type="STRING" id="1174501.SAMN05216192_12814"/>
<dbReference type="PROSITE" id="PS51898">
    <property type="entry name" value="TYR_RECOMBINASE"/>
    <property type="match status" value="1"/>
</dbReference>
<gene>
    <name evidence="5" type="ORF">SAMN05216192_12814</name>
</gene>
<dbReference type="CDD" id="cd00397">
    <property type="entry name" value="DNA_BRE_C"/>
    <property type="match status" value="1"/>
</dbReference>
<dbReference type="Proteomes" id="UP000199050">
    <property type="component" value="Unassembled WGS sequence"/>
</dbReference>
<comment type="similarity">
    <text evidence="1">Belongs to the 'phage' integrase family.</text>
</comment>
<dbReference type="InterPro" id="IPR010998">
    <property type="entry name" value="Integrase_recombinase_N"/>
</dbReference>
<dbReference type="GO" id="GO:0003677">
    <property type="term" value="F:DNA binding"/>
    <property type="evidence" value="ECO:0007669"/>
    <property type="project" value="UniProtKB-KW"/>
</dbReference>
<dbReference type="InterPro" id="IPR050090">
    <property type="entry name" value="Tyrosine_recombinase_XerCD"/>
</dbReference>
<dbReference type="GO" id="GO:0015074">
    <property type="term" value="P:DNA integration"/>
    <property type="evidence" value="ECO:0007669"/>
    <property type="project" value="InterPro"/>
</dbReference>
<dbReference type="RefSeq" id="WP_090716805.1">
    <property type="nucleotide sequence ID" value="NZ_CBCSKY010000075.1"/>
</dbReference>
<evidence type="ECO:0000259" key="4">
    <source>
        <dbReference type="PROSITE" id="PS51898"/>
    </source>
</evidence>
<dbReference type="AlphaFoldDB" id="A0A1G8Y187"/>
<dbReference type="PANTHER" id="PTHR30349:SF41">
    <property type="entry name" value="INTEGRASE_RECOMBINASE PROTEIN MJ0367-RELATED"/>
    <property type="match status" value="1"/>
</dbReference>
<dbReference type="EMBL" id="FNDX01000028">
    <property type="protein sequence ID" value="SDJ96609.1"/>
    <property type="molecule type" value="Genomic_DNA"/>
</dbReference>
<evidence type="ECO:0000256" key="1">
    <source>
        <dbReference type="ARBA" id="ARBA00008857"/>
    </source>
</evidence>
<dbReference type="Gene3D" id="1.10.443.10">
    <property type="entry name" value="Intergrase catalytic core"/>
    <property type="match status" value="1"/>
</dbReference>
<sequence length="316" mass="37285">MNQEVIHISFLVQSAYVQFWSNQSTLRKSTKKQYISVLKKFEAFLLDNGFEGDLDFDQFHASREHPGRFLPIQRQVFDRFFMDLKHHEHMSNMNLAATITVLRCFFEFLYEADLIQHNPLLGYPRPKFESPIQNTALSKAECLALLQAALHKSPFYRQEFVFLWFMLITGLRLSEVRFLRRKRVHLDTRIVHVFDAQKTEKRPVALPQDLTVELERYIQHPEYLKYANQGDEYLFHQQGKIMTVDKIKRILSELTDDAGLTRHIRPHDLRRTAGYLMQTGGMSIIDIQHQLRHKNVGTTLRYVPPLNDLIKILEDT</sequence>
<dbReference type="GO" id="GO:0006310">
    <property type="term" value="P:DNA recombination"/>
    <property type="evidence" value="ECO:0007669"/>
    <property type="project" value="UniProtKB-KW"/>
</dbReference>
<proteinExistence type="inferred from homology"/>
<accession>A0A1G8Y187</accession>
<evidence type="ECO:0000313" key="5">
    <source>
        <dbReference type="EMBL" id="SDJ96609.1"/>
    </source>
</evidence>
<keyword evidence="2" id="KW-0238">DNA-binding</keyword>
<keyword evidence="6" id="KW-1185">Reference proteome</keyword>
<name>A0A1G8Y187_9BACL</name>
<dbReference type="OrthoDB" id="9803188at2"/>
<evidence type="ECO:0000313" key="6">
    <source>
        <dbReference type="Proteomes" id="UP000199050"/>
    </source>
</evidence>
<keyword evidence="3" id="KW-0233">DNA recombination</keyword>
<dbReference type="PANTHER" id="PTHR30349">
    <property type="entry name" value="PHAGE INTEGRASE-RELATED"/>
    <property type="match status" value="1"/>
</dbReference>
<reference evidence="6" key="1">
    <citation type="submission" date="2016-10" db="EMBL/GenBank/DDBJ databases">
        <authorList>
            <person name="Varghese N."/>
            <person name="Submissions S."/>
        </authorList>
    </citation>
    <scope>NUCLEOTIDE SEQUENCE [LARGE SCALE GENOMIC DNA]</scope>
    <source>
        <strain evidence="6">CGMCC 1.11012</strain>
    </source>
</reference>
<dbReference type="InterPro" id="IPR013762">
    <property type="entry name" value="Integrase-like_cat_sf"/>
</dbReference>
<dbReference type="Pfam" id="PF00589">
    <property type="entry name" value="Phage_integrase"/>
    <property type="match status" value="1"/>
</dbReference>
<organism evidence="5 6">
    <name type="scientific">Paenibacillus typhae</name>
    <dbReference type="NCBI Taxonomy" id="1174501"/>
    <lineage>
        <taxon>Bacteria</taxon>
        <taxon>Bacillati</taxon>
        <taxon>Bacillota</taxon>
        <taxon>Bacilli</taxon>
        <taxon>Bacillales</taxon>
        <taxon>Paenibacillaceae</taxon>
        <taxon>Paenibacillus</taxon>
    </lineage>
</organism>
<evidence type="ECO:0000256" key="2">
    <source>
        <dbReference type="ARBA" id="ARBA00023125"/>
    </source>
</evidence>